<dbReference type="InterPro" id="IPR034154">
    <property type="entry name" value="TOPRIM_DnaG/twinkle"/>
</dbReference>
<dbReference type="InterPro" id="IPR036977">
    <property type="entry name" value="DNA_primase_Znf_CHC2"/>
</dbReference>
<reference evidence="11" key="2">
    <citation type="submission" date="2023-06" db="EMBL/GenBank/DDBJ databases">
        <authorList>
            <person name="Williams T.J."/>
            <person name="Allen M.A."/>
            <person name="Ivanova N."/>
            <person name="Huntemann M."/>
            <person name="Haque S."/>
            <person name="Hancock A.M."/>
            <person name="Brazendale S."/>
            <person name="Cavicchioli R."/>
        </authorList>
    </citation>
    <scope>NUCLEOTIDE SEQUENCE</scope>
    <source>
        <strain evidence="11">MAG_Ga0307966_1000010</strain>
    </source>
</reference>
<dbReference type="GO" id="GO:0006269">
    <property type="term" value="P:DNA replication, synthesis of primer"/>
    <property type="evidence" value="ECO:0007669"/>
    <property type="project" value="UniProtKB-KW"/>
</dbReference>
<dbReference type="SUPFAM" id="SSF57783">
    <property type="entry name" value="Zinc beta-ribbon"/>
    <property type="match status" value="1"/>
</dbReference>
<dbReference type="InterPro" id="IPR037068">
    <property type="entry name" value="DNA_primase_core_N_sf"/>
</dbReference>
<keyword evidence="3" id="KW-0808">Transferase</keyword>
<dbReference type="Pfam" id="PF08275">
    <property type="entry name" value="DNAG_N"/>
    <property type="match status" value="1"/>
</dbReference>
<dbReference type="PANTHER" id="PTHR30313:SF2">
    <property type="entry name" value="DNA PRIMASE"/>
    <property type="match status" value="1"/>
</dbReference>
<keyword evidence="8" id="KW-0862">Zinc</keyword>
<dbReference type="GO" id="GO:1990077">
    <property type="term" value="C:primosome complex"/>
    <property type="evidence" value="ECO:0007669"/>
    <property type="project" value="UniProtKB-KW"/>
</dbReference>
<keyword evidence="1" id="KW-0240">DNA-directed RNA polymerase</keyword>
<dbReference type="Pfam" id="PF01807">
    <property type="entry name" value="Zn_ribbon_DnaG"/>
    <property type="match status" value="1"/>
</dbReference>
<proteinExistence type="predicted"/>
<dbReference type="InterPro" id="IPR006171">
    <property type="entry name" value="TOPRIM_dom"/>
</dbReference>
<evidence type="ECO:0000259" key="10">
    <source>
        <dbReference type="PROSITE" id="PS50880"/>
    </source>
</evidence>
<dbReference type="GO" id="GO:0008270">
    <property type="term" value="F:zinc ion binding"/>
    <property type="evidence" value="ECO:0007669"/>
    <property type="project" value="UniProtKB-KW"/>
</dbReference>
<keyword evidence="5" id="KW-0235">DNA replication</keyword>
<dbReference type="Gene3D" id="3.40.1360.10">
    <property type="match status" value="1"/>
</dbReference>
<evidence type="ECO:0000256" key="1">
    <source>
        <dbReference type="ARBA" id="ARBA00022478"/>
    </source>
</evidence>
<dbReference type="CDD" id="cd01029">
    <property type="entry name" value="TOPRIM_primases"/>
    <property type="match status" value="1"/>
</dbReference>
<name>A0AA51GGV3_9BACT</name>
<keyword evidence="7" id="KW-0863">Zinc-finger</keyword>
<keyword evidence="6" id="KW-0479">Metal-binding</keyword>
<dbReference type="SUPFAM" id="SSF56731">
    <property type="entry name" value="DNA primase core"/>
    <property type="match status" value="1"/>
</dbReference>
<sequence length="588" mass="68866">MGFFDKKYIDIIRKKITVPVLIGSYGGVLIRTGSDWKCLSPFISEKTPSFFTLKNGRFFKCFSSGNYGDVFTFIKLKESLNFLESVLYLIKKYNLYDTKLPLALGSRKGTLPEPFLVNKTMFIYKWTSHFYHKNLIFNDSNRFLLIKYFFSFRRVNFRVIKFFKLGLAGYNNNDLIRETTNLKFSKTLLKKSQIFYIKDTLFKPKFINRVVIPIYNSSGDVTSFVGRSLNKTYGFKNIPKYLNIFNNYLSKGTCVFNAGILKTFSKRKDLFVVEGPFDVFRLMGIGCFNTISFLGTNIKLTELLKFKSYIKKLYVFFDNDFAGINASLKFITFSLESRVCVNFVHFLNKKSDPDLFFKKYSLSSRRIIKFVKNKSLCPIEYLVKLFLNKGPDLSLDSSVLEKVNYLFSFIKGACSFELKNYISKVSSFMCINPEVLKNEYNSYLFFIRNPVNGVSKIILKKKYKVFFNFLKPNVDTLDMFKLTVVTPLQNLYKINFPGIKLFIRKPFNVYIYKKYPFYFQKSIHKGFSTLIKVFFYLQKLNFNNIGTVNMFKRNYSCGIMDKTCLLIKRLAEVDYIKNMSLFKNNGTF</sequence>
<reference evidence="11" key="1">
    <citation type="journal article" date="2021" name="Front. Microbiol.">
        <title>Genome Analysis of a Verrucomicrobial Endosymbiont With a Tiny Genome Discovered in an Antarctic Lake.</title>
        <authorList>
            <person name="Williams T.J."/>
            <person name="Allen M.A."/>
            <person name="Ivanova N."/>
            <person name="Huntemann M."/>
            <person name="Haque S."/>
            <person name="Hancock A.M."/>
            <person name="Brazendale S."/>
            <person name="Cavicchioli R."/>
        </authorList>
    </citation>
    <scope>NUCLEOTIDE SEQUENCE</scope>
    <source>
        <strain evidence="11">MAG_Ga0307966_1000010</strain>
    </source>
</reference>
<dbReference type="Proteomes" id="UP001238843">
    <property type="component" value="Chromosome"/>
</dbReference>
<dbReference type="GO" id="GO:0003677">
    <property type="term" value="F:DNA binding"/>
    <property type="evidence" value="ECO:0007669"/>
    <property type="project" value="InterPro"/>
</dbReference>
<dbReference type="EMBL" id="CP128385">
    <property type="protein sequence ID" value="WMI30538.1"/>
    <property type="molecule type" value="Genomic_DNA"/>
</dbReference>
<evidence type="ECO:0000256" key="9">
    <source>
        <dbReference type="ARBA" id="ARBA00023163"/>
    </source>
</evidence>
<accession>A0AA51GGV3</accession>
<dbReference type="GO" id="GO:0003899">
    <property type="term" value="F:DNA-directed RNA polymerase activity"/>
    <property type="evidence" value="ECO:0007669"/>
    <property type="project" value="InterPro"/>
</dbReference>
<evidence type="ECO:0000256" key="2">
    <source>
        <dbReference type="ARBA" id="ARBA00022515"/>
    </source>
</evidence>
<evidence type="ECO:0000256" key="7">
    <source>
        <dbReference type="ARBA" id="ARBA00022771"/>
    </source>
</evidence>
<dbReference type="GO" id="GO:0005737">
    <property type="term" value="C:cytoplasm"/>
    <property type="evidence" value="ECO:0007669"/>
    <property type="project" value="TreeGrafter"/>
</dbReference>
<dbReference type="InterPro" id="IPR050219">
    <property type="entry name" value="DnaG_primase"/>
</dbReference>
<keyword evidence="2" id="KW-0639">Primosome</keyword>
<protein>
    <submittedName>
        <fullName evidence="11">CHC2 zinc finger domain-containing protein</fullName>
    </submittedName>
</protein>
<evidence type="ECO:0000256" key="5">
    <source>
        <dbReference type="ARBA" id="ARBA00022705"/>
    </source>
</evidence>
<dbReference type="SMART" id="SM00400">
    <property type="entry name" value="ZnF_CHCC"/>
    <property type="match status" value="1"/>
</dbReference>
<dbReference type="Gene3D" id="3.90.980.10">
    <property type="entry name" value="DNA primase, catalytic core, N-terminal domain"/>
    <property type="match status" value="1"/>
</dbReference>
<dbReference type="SMART" id="SM00493">
    <property type="entry name" value="TOPRIM"/>
    <property type="match status" value="1"/>
</dbReference>
<dbReference type="Pfam" id="PF01751">
    <property type="entry name" value="Toprim"/>
    <property type="match status" value="1"/>
</dbReference>
<dbReference type="InterPro" id="IPR013264">
    <property type="entry name" value="DNAG_N"/>
</dbReference>
<dbReference type="AlphaFoldDB" id="A0AA51GGV3"/>
<keyword evidence="9" id="KW-0804">Transcription</keyword>
<dbReference type="PROSITE" id="PS50880">
    <property type="entry name" value="TOPRIM"/>
    <property type="match status" value="1"/>
</dbReference>
<dbReference type="GO" id="GO:0000428">
    <property type="term" value="C:DNA-directed RNA polymerase complex"/>
    <property type="evidence" value="ECO:0007669"/>
    <property type="project" value="UniProtKB-KW"/>
</dbReference>
<evidence type="ECO:0000256" key="4">
    <source>
        <dbReference type="ARBA" id="ARBA00022695"/>
    </source>
</evidence>
<evidence type="ECO:0000256" key="8">
    <source>
        <dbReference type="ARBA" id="ARBA00022833"/>
    </source>
</evidence>
<evidence type="ECO:0000256" key="3">
    <source>
        <dbReference type="ARBA" id="ARBA00022679"/>
    </source>
</evidence>
<evidence type="ECO:0000313" key="11">
    <source>
        <dbReference type="EMBL" id="WMI30538.1"/>
    </source>
</evidence>
<organism evidence="11">
    <name type="scientific">Candidatus Organicella extenuata</name>
    <dbReference type="NCBI Taxonomy" id="2841811"/>
    <lineage>
        <taxon>Bacteria</taxon>
        <taxon>Pseudomonadati</taxon>
        <taxon>Verrucomicrobiota</taxon>
        <taxon>Candidatus Organicella</taxon>
    </lineage>
</organism>
<gene>
    <name evidence="11" type="ORF">QTO32_00460</name>
</gene>
<dbReference type="PANTHER" id="PTHR30313">
    <property type="entry name" value="DNA PRIMASE"/>
    <property type="match status" value="1"/>
</dbReference>
<dbReference type="InterPro" id="IPR002694">
    <property type="entry name" value="Znf_CHC2"/>
</dbReference>
<feature type="domain" description="Toprim" evidence="10">
    <location>
        <begin position="268"/>
        <end position="350"/>
    </location>
</feature>
<evidence type="ECO:0000256" key="6">
    <source>
        <dbReference type="ARBA" id="ARBA00022723"/>
    </source>
</evidence>
<keyword evidence="4" id="KW-0548">Nucleotidyltransferase</keyword>
<dbReference type="Gene3D" id="3.90.580.10">
    <property type="entry name" value="Zinc finger, CHC2-type domain"/>
    <property type="match status" value="1"/>
</dbReference>